<dbReference type="STRING" id="53444.AYR59_04210"/>
<name>A0A0R2JML0_9LACO</name>
<accession>A0A0R2JML0</accession>
<dbReference type="AlphaFoldDB" id="A0A0R2JML0"/>
<comment type="caution">
    <text evidence="1">The sequence shown here is derived from an EMBL/GenBank/DDBJ whole genome shotgun (WGS) entry which is preliminary data.</text>
</comment>
<reference evidence="1 2" key="1">
    <citation type="journal article" date="2015" name="Genome Announc.">
        <title>Expanding the biotechnology potential of lactobacilli through comparative genomics of 213 strains and associated genera.</title>
        <authorList>
            <person name="Sun Z."/>
            <person name="Harris H.M."/>
            <person name="McCann A."/>
            <person name="Guo C."/>
            <person name="Argimon S."/>
            <person name="Zhang W."/>
            <person name="Yang X."/>
            <person name="Jeffery I.B."/>
            <person name="Cooney J.C."/>
            <person name="Kagawa T.F."/>
            <person name="Liu W."/>
            <person name="Song Y."/>
            <person name="Salvetti E."/>
            <person name="Wrobel A."/>
            <person name="Rasinkangas P."/>
            <person name="Parkhill J."/>
            <person name="Rea M.C."/>
            <person name="O'Sullivan O."/>
            <person name="Ritari J."/>
            <person name="Douillard F.P."/>
            <person name="Paul Ross R."/>
            <person name="Yang R."/>
            <person name="Briner A.E."/>
            <person name="Felis G.E."/>
            <person name="de Vos W.M."/>
            <person name="Barrangou R."/>
            <person name="Klaenhammer T.R."/>
            <person name="Caufield P.W."/>
            <person name="Cui Y."/>
            <person name="Zhang H."/>
            <person name="O'Toole P.W."/>
        </authorList>
    </citation>
    <scope>NUCLEOTIDE SEQUENCE [LARGE SCALE GENOMIC DNA]</scope>
    <source>
        <strain evidence="1 2">DSM 20690</strain>
    </source>
</reference>
<dbReference type="GeneID" id="61250085"/>
<protein>
    <recommendedName>
        <fullName evidence="3">Monooxygenase</fullName>
    </recommendedName>
</protein>
<evidence type="ECO:0008006" key="3">
    <source>
        <dbReference type="Google" id="ProtNLM"/>
    </source>
</evidence>
<evidence type="ECO:0000313" key="2">
    <source>
        <dbReference type="Proteomes" id="UP000051565"/>
    </source>
</evidence>
<dbReference type="EMBL" id="JQBT01000035">
    <property type="protein sequence ID" value="KRN78385.1"/>
    <property type="molecule type" value="Genomic_DNA"/>
</dbReference>
<proteinExistence type="predicted"/>
<gene>
    <name evidence="1" type="ORF">IV52_GL001324</name>
</gene>
<dbReference type="Gene3D" id="3.30.70.100">
    <property type="match status" value="1"/>
</dbReference>
<dbReference type="Proteomes" id="UP000051565">
    <property type="component" value="Unassembled WGS sequence"/>
</dbReference>
<sequence>MITKISVTFGSKAVLDKIIKKYPERHLALFSASNNASGLELVDYSGKDPIFSNPIVFNVVSHTGVDNWNHYIDYVEAVLDAQKRKILDAKVSNFMTDVNYPTGMYSAYYMTSSENPDKRVLLTLWKEQYDCMQWKKDEKDNFITYDKFKDDFTVNYHSAGYVRVTSDN</sequence>
<dbReference type="RefSeq" id="WP_054646708.1">
    <property type="nucleotide sequence ID" value="NZ_FUXS01000005.1"/>
</dbReference>
<dbReference type="PATRIC" id="fig|1122148.6.peg.1359"/>
<organism evidence="1 2">
    <name type="scientific">Fructilactobacillus lindneri DSM 20690 = JCM 11027</name>
    <dbReference type="NCBI Taxonomy" id="1122148"/>
    <lineage>
        <taxon>Bacteria</taxon>
        <taxon>Bacillati</taxon>
        <taxon>Bacillota</taxon>
        <taxon>Bacilli</taxon>
        <taxon>Lactobacillales</taxon>
        <taxon>Lactobacillaceae</taxon>
        <taxon>Fructilactobacillus</taxon>
    </lineage>
</organism>
<keyword evidence="2" id="KW-1185">Reference proteome</keyword>
<evidence type="ECO:0000313" key="1">
    <source>
        <dbReference type="EMBL" id="KRN78385.1"/>
    </source>
</evidence>
<dbReference type="OrthoDB" id="2157140at2"/>